<keyword evidence="8" id="KW-1185">Reference proteome</keyword>
<evidence type="ECO:0000313" key="7">
    <source>
        <dbReference type="EMBL" id="RZS90488.1"/>
    </source>
</evidence>
<evidence type="ECO:0000313" key="8">
    <source>
        <dbReference type="Proteomes" id="UP000292262"/>
    </source>
</evidence>
<comment type="subcellular location">
    <subcellularLocation>
        <location evidence="1">Cell membrane</location>
        <topology evidence="1">Multi-pass membrane protein</topology>
    </subcellularLocation>
</comment>
<name>A0A4Q7NUF9_9FLAO</name>
<dbReference type="Proteomes" id="UP000292262">
    <property type="component" value="Unassembled WGS sequence"/>
</dbReference>
<feature type="transmembrane region" description="Helical" evidence="6">
    <location>
        <begin position="114"/>
        <end position="133"/>
    </location>
</feature>
<comment type="caution">
    <text evidence="7">The sequence shown here is derived from an EMBL/GenBank/DDBJ whole genome shotgun (WGS) entry which is preliminary data.</text>
</comment>
<dbReference type="Pfam" id="PF03739">
    <property type="entry name" value="LptF_LptG"/>
    <property type="match status" value="1"/>
</dbReference>
<organism evidence="7 8">
    <name type="scientific">Aquimarina brevivitae</name>
    <dbReference type="NCBI Taxonomy" id="323412"/>
    <lineage>
        <taxon>Bacteria</taxon>
        <taxon>Pseudomonadati</taxon>
        <taxon>Bacteroidota</taxon>
        <taxon>Flavobacteriia</taxon>
        <taxon>Flavobacteriales</taxon>
        <taxon>Flavobacteriaceae</taxon>
        <taxon>Aquimarina</taxon>
    </lineage>
</organism>
<accession>A0A4Q7NUF9</accession>
<feature type="transmembrane region" description="Helical" evidence="6">
    <location>
        <begin position="414"/>
        <end position="433"/>
    </location>
</feature>
<evidence type="ECO:0000256" key="5">
    <source>
        <dbReference type="ARBA" id="ARBA00023136"/>
    </source>
</evidence>
<evidence type="ECO:0000256" key="2">
    <source>
        <dbReference type="ARBA" id="ARBA00022475"/>
    </source>
</evidence>
<gene>
    <name evidence="7" type="ORF">EV197_3477</name>
</gene>
<dbReference type="InterPro" id="IPR005495">
    <property type="entry name" value="LptG/LptF_permease"/>
</dbReference>
<evidence type="ECO:0000256" key="4">
    <source>
        <dbReference type="ARBA" id="ARBA00022989"/>
    </source>
</evidence>
<dbReference type="GO" id="GO:0015920">
    <property type="term" value="P:lipopolysaccharide transport"/>
    <property type="evidence" value="ECO:0007669"/>
    <property type="project" value="TreeGrafter"/>
</dbReference>
<proteinExistence type="predicted"/>
<feature type="transmembrane region" description="Helical" evidence="6">
    <location>
        <begin position="659"/>
        <end position="676"/>
    </location>
</feature>
<keyword evidence="3 6" id="KW-0812">Transmembrane</keyword>
<evidence type="ECO:0000256" key="3">
    <source>
        <dbReference type="ARBA" id="ARBA00022692"/>
    </source>
</evidence>
<dbReference type="EMBL" id="SGXE01000008">
    <property type="protein sequence ID" value="RZS90488.1"/>
    <property type="molecule type" value="Genomic_DNA"/>
</dbReference>
<keyword evidence="2" id="KW-1003">Cell membrane</keyword>
<evidence type="ECO:0000256" key="6">
    <source>
        <dbReference type="SAM" id="Phobius"/>
    </source>
</evidence>
<keyword evidence="4 6" id="KW-1133">Transmembrane helix</keyword>
<feature type="transmembrane region" description="Helical" evidence="6">
    <location>
        <begin position="387"/>
        <end position="407"/>
    </location>
</feature>
<protein>
    <submittedName>
        <fullName evidence="7">Lipopolysaccharide export system permease protein</fullName>
    </submittedName>
</protein>
<reference evidence="7 8" key="1">
    <citation type="submission" date="2019-02" db="EMBL/GenBank/DDBJ databases">
        <title>Genomic Encyclopedia of Type Strains, Phase IV (KMG-IV): sequencing the most valuable type-strain genomes for metagenomic binning, comparative biology and taxonomic classification.</title>
        <authorList>
            <person name="Goeker M."/>
        </authorList>
    </citation>
    <scope>NUCLEOTIDE SEQUENCE [LARGE SCALE GENOMIC DNA]</scope>
    <source>
        <strain evidence="7 8">DSM 17196</strain>
    </source>
</reference>
<evidence type="ECO:0000256" key="1">
    <source>
        <dbReference type="ARBA" id="ARBA00004651"/>
    </source>
</evidence>
<dbReference type="PANTHER" id="PTHR33529">
    <property type="entry name" value="SLR0882 PROTEIN-RELATED"/>
    <property type="match status" value="1"/>
</dbReference>
<keyword evidence="5 6" id="KW-0472">Membrane</keyword>
<sequence>MNPEIYFGISCKITFVKILDRYILTSFLKTFFPLFIIIMFILLLQTIWLFISELAGKDLDLGVILKFLTFALPRLVPMVLPLTVLLTSIMTFGNFAENYEFAAMKSSGISLQRAMRYLAVLIFFTAIGAFWFSNTIMPESEKRFINLRKNIFKLKPAMVITPNQFNDLGDINIKVAEKSGDKGQYLEDIIIHKKSNRPGNYVVIKAVEGELKGSPDSEFVTLVLKDGNYYEDIQQKSPQKRNKLPFAKVEFEEYILNMDLSSLDEVDLDAQQTNKGYNMLNVVELQQELDTFSSKVNTDLASLRDDVNRRSGFENLNRNMKIDSVKSKKSDSLQFSEIFDTKQMLQIYSLAFTNTDGVVRKIKSQEETIKFFKRGLNKYEMSLHNKYALGISCIILFFVGAPLGAIIRKGGMGLPIVIGVVLFLTYHFIGIFAKNSAEEGGLPPFLGSWLSTFIMLPLSIFLTYRATTDQGIFSLANFTQPIKDFFSKRAEKIVAKSKARRRKKMMKGIETVSTDDTVYVILKDFEDAKLKDIVTNFEQYDYKENYKFTALKILEERGITMEVLEARGELDNQSYEQATNCYQNFTKFAALMIFLYLISLLINIVIKIVVKDASDETSVLLGIFNLVFNLSYLVLFIITAINFENFYKLLKERVEKSTLLFYLLGFFFFPLCYSYFKKQMKIDLKSVR</sequence>
<dbReference type="PANTHER" id="PTHR33529:SF6">
    <property type="entry name" value="YJGP_YJGQ FAMILY PERMEASE"/>
    <property type="match status" value="1"/>
</dbReference>
<feature type="transmembrane region" description="Helical" evidence="6">
    <location>
        <begin position="588"/>
        <end position="610"/>
    </location>
</feature>
<dbReference type="GO" id="GO:0043190">
    <property type="term" value="C:ATP-binding cassette (ABC) transporter complex"/>
    <property type="evidence" value="ECO:0007669"/>
    <property type="project" value="TreeGrafter"/>
</dbReference>
<feature type="transmembrane region" description="Helical" evidence="6">
    <location>
        <begin position="71"/>
        <end position="93"/>
    </location>
</feature>
<feature type="transmembrane region" description="Helical" evidence="6">
    <location>
        <begin position="31"/>
        <end position="51"/>
    </location>
</feature>
<dbReference type="AlphaFoldDB" id="A0A4Q7NUF9"/>
<feature type="transmembrane region" description="Helical" evidence="6">
    <location>
        <begin position="445"/>
        <end position="464"/>
    </location>
</feature>
<feature type="transmembrane region" description="Helical" evidence="6">
    <location>
        <begin position="622"/>
        <end position="647"/>
    </location>
</feature>